<evidence type="ECO:0000313" key="1">
    <source>
        <dbReference type="EMBL" id="CAG1980792.1"/>
    </source>
</evidence>
<sequence length="81" mass="9466">MDIILQMHNFMPLKLSINSSPVTLRWISKWFVRLSRAGNRLWSKLKVGNRAIQQSRCIVPRYSVYVRAKRSEILSNPVNVP</sequence>
<reference evidence="1" key="2">
    <citation type="submission" date="2021-03" db="EMBL/GenBank/DDBJ databases">
        <authorList>
            <person name="Alouane T."/>
            <person name="Langin T."/>
            <person name="Bonhomme L."/>
        </authorList>
    </citation>
    <scope>NUCLEOTIDE SEQUENCE</scope>
    <source>
        <strain evidence="1">MDC_Fg202</strain>
    </source>
</reference>
<dbReference type="Proteomes" id="UP000746612">
    <property type="component" value="Unassembled WGS sequence"/>
</dbReference>
<dbReference type="AlphaFoldDB" id="A0A4E9E7F7"/>
<organism evidence="2">
    <name type="scientific">Gibberella zeae</name>
    <name type="common">Wheat head blight fungus</name>
    <name type="synonym">Fusarium graminearum</name>
    <dbReference type="NCBI Taxonomy" id="5518"/>
    <lineage>
        <taxon>Eukaryota</taxon>
        <taxon>Fungi</taxon>
        <taxon>Dikarya</taxon>
        <taxon>Ascomycota</taxon>
        <taxon>Pezizomycotina</taxon>
        <taxon>Sordariomycetes</taxon>
        <taxon>Hypocreomycetidae</taxon>
        <taxon>Hypocreales</taxon>
        <taxon>Nectriaceae</taxon>
        <taxon>Fusarium</taxon>
    </lineage>
</organism>
<dbReference type="EMBL" id="CAJPIJ010000119">
    <property type="protein sequence ID" value="CAG1980792.1"/>
    <property type="molecule type" value="Genomic_DNA"/>
</dbReference>
<gene>
    <name evidence="2" type="ORF">FUG_LOCUS122180</name>
    <name evidence="1" type="ORF">MDCFG202_LOCUS206403</name>
</gene>
<dbReference type="EMBL" id="CAAKMV010000099">
    <property type="protein sequence ID" value="VIO54457.1"/>
    <property type="molecule type" value="Genomic_DNA"/>
</dbReference>
<accession>A0A4E9E7F7</accession>
<proteinExistence type="predicted"/>
<evidence type="ECO:0000313" key="2">
    <source>
        <dbReference type="EMBL" id="VIO54457.1"/>
    </source>
</evidence>
<name>A0A4E9E7F7_GIBZA</name>
<protein>
    <submittedName>
        <fullName evidence="2">Uncharacterized protein</fullName>
    </submittedName>
</protein>
<reference evidence="2" key="1">
    <citation type="submission" date="2019-04" db="EMBL/GenBank/DDBJ databases">
        <authorList>
            <person name="Melise S."/>
            <person name="Noan J."/>
            <person name="Okalmin O."/>
        </authorList>
    </citation>
    <scope>NUCLEOTIDE SEQUENCE</scope>
    <source>
        <strain evidence="2">FN9</strain>
    </source>
</reference>